<sequence>MGTWGHGPFENDAAYDYLASLRDAGTAGIPDALRQTLTAFLASSQMVNAKSADQAVAAAALIAMRAGAGASVSGTVEDFLDSHPFGWDEEMRTLASKAFTHALEAENNEWLEVWEDQVPKVTAALEPFRQAVAG</sequence>
<dbReference type="Pfam" id="PF14078">
    <property type="entry name" value="DUF4259"/>
    <property type="match status" value="1"/>
</dbReference>
<dbReference type="AlphaFoldDB" id="A0A6H9YV22"/>
<gene>
    <name evidence="1" type="ORF">F8566_16750</name>
</gene>
<dbReference type="Proteomes" id="UP000468735">
    <property type="component" value="Unassembled WGS sequence"/>
</dbReference>
<proteinExistence type="predicted"/>
<dbReference type="InterPro" id="IPR025355">
    <property type="entry name" value="DUF4259"/>
</dbReference>
<evidence type="ECO:0000313" key="2">
    <source>
        <dbReference type="Proteomes" id="UP000468735"/>
    </source>
</evidence>
<keyword evidence="2" id="KW-1185">Reference proteome</keyword>
<dbReference type="RefSeq" id="WP_151561163.1">
    <property type="nucleotide sequence ID" value="NZ_WBMT01000007.1"/>
</dbReference>
<name>A0A6H9YV22_9ACTN</name>
<dbReference type="OrthoDB" id="73183at2"/>
<accession>A0A6H9YV22</accession>
<organism evidence="1 2">
    <name type="scientific">Actinomadura rudentiformis</name>
    <dbReference type="NCBI Taxonomy" id="359158"/>
    <lineage>
        <taxon>Bacteria</taxon>
        <taxon>Bacillati</taxon>
        <taxon>Actinomycetota</taxon>
        <taxon>Actinomycetes</taxon>
        <taxon>Streptosporangiales</taxon>
        <taxon>Thermomonosporaceae</taxon>
        <taxon>Actinomadura</taxon>
    </lineage>
</organism>
<protein>
    <submittedName>
        <fullName evidence="1">DUF4259 domain-containing protein</fullName>
    </submittedName>
</protein>
<evidence type="ECO:0000313" key="1">
    <source>
        <dbReference type="EMBL" id="KAB2348435.1"/>
    </source>
</evidence>
<reference evidence="1 2" key="1">
    <citation type="submission" date="2019-09" db="EMBL/GenBank/DDBJ databases">
        <title>Actinomadura physcomitrii sp. nov., a novel actinomycete isolated from moss [Physcomitrium sphaericum (Ludw) Fuernr].</title>
        <authorList>
            <person name="Zhuang X."/>
            <person name="Liu C."/>
        </authorList>
    </citation>
    <scope>NUCLEOTIDE SEQUENCE [LARGE SCALE GENOMIC DNA]</scope>
    <source>
        <strain evidence="1 2">HMC1</strain>
    </source>
</reference>
<dbReference type="EMBL" id="WBMT01000007">
    <property type="protein sequence ID" value="KAB2348435.1"/>
    <property type="molecule type" value="Genomic_DNA"/>
</dbReference>
<comment type="caution">
    <text evidence="1">The sequence shown here is derived from an EMBL/GenBank/DDBJ whole genome shotgun (WGS) entry which is preliminary data.</text>
</comment>